<evidence type="ECO:0000313" key="3">
    <source>
        <dbReference type="Proteomes" id="UP000734854"/>
    </source>
</evidence>
<evidence type="ECO:0000313" key="2">
    <source>
        <dbReference type="EMBL" id="KAG6476699.1"/>
    </source>
</evidence>
<name>A0A8J5K7B5_ZINOF</name>
<evidence type="ECO:0000256" key="1">
    <source>
        <dbReference type="SAM" id="MobiDB-lite"/>
    </source>
</evidence>
<accession>A0A8J5K7B5</accession>
<keyword evidence="3" id="KW-1185">Reference proteome</keyword>
<organism evidence="2 3">
    <name type="scientific">Zingiber officinale</name>
    <name type="common">Ginger</name>
    <name type="synonym">Amomum zingiber</name>
    <dbReference type="NCBI Taxonomy" id="94328"/>
    <lineage>
        <taxon>Eukaryota</taxon>
        <taxon>Viridiplantae</taxon>
        <taxon>Streptophyta</taxon>
        <taxon>Embryophyta</taxon>
        <taxon>Tracheophyta</taxon>
        <taxon>Spermatophyta</taxon>
        <taxon>Magnoliopsida</taxon>
        <taxon>Liliopsida</taxon>
        <taxon>Zingiberales</taxon>
        <taxon>Zingiberaceae</taxon>
        <taxon>Zingiber</taxon>
    </lineage>
</organism>
<comment type="caution">
    <text evidence="2">The sequence shown here is derived from an EMBL/GenBank/DDBJ whole genome shotgun (WGS) entry which is preliminary data.</text>
</comment>
<dbReference type="Proteomes" id="UP000734854">
    <property type="component" value="Unassembled WGS sequence"/>
</dbReference>
<proteinExistence type="predicted"/>
<sequence length="89" mass="9136">MTPTQKRLLGSSHLDPIRSFSLSPPPPTPRSSAGSLPPLRHPGAMAMASSHLAERSLTPGGDASAANVLAPQLAESASCFTFVRCNVGA</sequence>
<dbReference type="AlphaFoldDB" id="A0A8J5K7B5"/>
<feature type="region of interest" description="Disordered" evidence="1">
    <location>
        <begin position="1"/>
        <end position="64"/>
    </location>
</feature>
<gene>
    <name evidence="2" type="ORF">ZIOFF_065945</name>
</gene>
<protein>
    <submittedName>
        <fullName evidence="2">Uncharacterized protein</fullName>
    </submittedName>
</protein>
<reference evidence="2 3" key="1">
    <citation type="submission" date="2020-08" db="EMBL/GenBank/DDBJ databases">
        <title>Plant Genome Project.</title>
        <authorList>
            <person name="Zhang R.-G."/>
        </authorList>
    </citation>
    <scope>NUCLEOTIDE SEQUENCE [LARGE SCALE GENOMIC DNA]</scope>
    <source>
        <tissue evidence="2">Rhizome</tissue>
    </source>
</reference>
<dbReference type="EMBL" id="JACMSC010000018">
    <property type="protein sequence ID" value="KAG6476699.1"/>
    <property type="molecule type" value="Genomic_DNA"/>
</dbReference>